<dbReference type="EMBL" id="BJTG01000016">
    <property type="protein sequence ID" value="GEJ59515.1"/>
    <property type="molecule type" value="Genomic_DNA"/>
</dbReference>
<sequence length="69" mass="7289">MAHTALLLFGLVSSAALLGFGLAQAFRRRYRDRSGVVREGPAAVRAGLLVAFIGLCELAVTALLYLAGR</sequence>
<dbReference type="AlphaFoldDB" id="A0A7I9VSX7"/>
<protein>
    <submittedName>
        <fullName evidence="2">Uncharacterized protein</fullName>
    </submittedName>
</protein>
<reference evidence="3" key="1">
    <citation type="journal article" date="2020" name="Appl. Environ. Microbiol.">
        <title>Diazotrophic Anaeromyxobacter Isolates from Soils.</title>
        <authorList>
            <person name="Masuda Y."/>
            <person name="Yamanaka H."/>
            <person name="Xu Z.X."/>
            <person name="Shiratori Y."/>
            <person name="Aono T."/>
            <person name="Amachi S."/>
            <person name="Senoo K."/>
            <person name="Itoh H."/>
        </authorList>
    </citation>
    <scope>NUCLEOTIDE SEQUENCE [LARGE SCALE GENOMIC DNA]</scope>
    <source>
        <strain evidence="3">R267</strain>
    </source>
</reference>
<dbReference type="RefSeq" id="WP_176069085.1">
    <property type="nucleotide sequence ID" value="NZ_BJTG01000016.1"/>
</dbReference>
<evidence type="ECO:0000313" key="3">
    <source>
        <dbReference type="Proteomes" id="UP000503640"/>
    </source>
</evidence>
<keyword evidence="1" id="KW-0812">Transmembrane</keyword>
<feature type="transmembrane region" description="Helical" evidence="1">
    <location>
        <begin position="47"/>
        <end position="67"/>
    </location>
</feature>
<dbReference type="Proteomes" id="UP000503640">
    <property type="component" value="Unassembled WGS sequence"/>
</dbReference>
<keyword evidence="1" id="KW-0472">Membrane</keyword>
<organism evidence="2 3">
    <name type="scientific">Anaeromyxobacter diazotrophicus</name>
    <dbReference type="NCBI Taxonomy" id="2590199"/>
    <lineage>
        <taxon>Bacteria</taxon>
        <taxon>Pseudomonadati</taxon>
        <taxon>Myxococcota</taxon>
        <taxon>Myxococcia</taxon>
        <taxon>Myxococcales</taxon>
        <taxon>Cystobacterineae</taxon>
        <taxon>Anaeromyxobacteraceae</taxon>
        <taxon>Anaeromyxobacter</taxon>
    </lineage>
</organism>
<keyword evidence="3" id="KW-1185">Reference proteome</keyword>
<name>A0A7I9VSX7_9BACT</name>
<accession>A0A7I9VSX7</accession>
<proteinExistence type="predicted"/>
<gene>
    <name evidence="2" type="ORF">AMYX_42560</name>
</gene>
<comment type="caution">
    <text evidence="2">The sequence shown here is derived from an EMBL/GenBank/DDBJ whole genome shotgun (WGS) entry which is preliminary data.</text>
</comment>
<keyword evidence="1" id="KW-1133">Transmembrane helix</keyword>
<evidence type="ECO:0000313" key="2">
    <source>
        <dbReference type="EMBL" id="GEJ59515.1"/>
    </source>
</evidence>
<evidence type="ECO:0000256" key="1">
    <source>
        <dbReference type="SAM" id="Phobius"/>
    </source>
</evidence>